<protein>
    <submittedName>
        <fullName evidence="1">SKP1/BTB/POZ domain superfamily protein</fullName>
    </submittedName>
</protein>
<dbReference type="PANTHER" id="PTHR47843:SF5">
    <property type="entry name" value="BTB_POZ DOMAIN PROTEIN"/>
    <property type="match status" value="1"/>
</dbReference>
<evidence type="ECO:0000313" key="1">
    <source>
        <dbReference type="EMBL" id="USW52051.1"/>
    </source>
</evidence>
<dbReference type="Proteomes" id="UP001056384">
    <property type="component" value="Chromosome 4"/>
</dbReference>
<dbReference type="OrthoDB" id="6359816at2759"/>
<gene>
    <name evidence="1" type="ORF">Slin15195_G053700</name>
</gene>
<dbReference type="PANTHER" id="PTHR47843">
    <property type="entry name" value="BTB DOMAIN-CONTAINING PROTEIN-RELATED"/>
    <property type="match status" value="1"/>
</dbReference>
<dbReference type="Gene3D" id="3.30.710.10">
    <property type="entry name" value="Potassium Channel Kv1.1, Chain A"/>
    <property type="match status" value="1"/>
</dbReference>
<name>A0A9Q9EHQ2_9PEZI</name>
<proteinExistence type="predicted"/>
<keyword evidence="2" id="KW-1185">Reference proteome</keyword>
<dbReference type="EMBL" id="CP099421">
    <property type="protein sequence ID" value="USW52051.1"/>
    <property type="molecule type" value="Genomic_DNA"/>
</dbReference>
<evidence type="ECO:0000313" key="2">
    <source>
        <dbReference type="Proteomes" id="UP001056384"/>
    </source>
</evidence>
<accession>A0A9Q9EHQ2</accession>
<reference evidence="1" key="1">
    <citation type="submission" date="2022-06" db="EMBL/GenBank/DDBJ databases">
        <title>Complete genome sequences of two strains of the flax pathogen Septoria linicola.</title>
        <authorList>
            <person name="Lapalu N."/>
            <person name="Simon A."/>
            <person name="Demenou B."/>
            <person name="Paumier D."/>
            <person name="Guillot M.-P."/>
            <person name="Gout L."/>
            <person name="Valade R."/>
        </authorList>
    </citation>
    <scope>NUCLEOTIDE SEQUENCE</scope>
    <source>
        <strain evidence="1">SE15195</strain>
    </source>
</reference>
<dbReference type="AlphaFoldDB" id="A0A9Q9EHQ2"/>
<dbReference type="InterPro" id="IPR011333">
    <property type="entry name" value="SKP1/BTB/POZ_sf"/>
</dbReference>
<sequence length="307" mass="34666">MASTKAAIANARSPLEPGVVWLPHVLLKVLQTKSSIWPHVASPPPELAQEILSYVVVETFQPVCAQNKTALFDQIFRKLEGIPGNLASIALDAYVEVNEGAENSITLQEDPPNTVAAMLRYIYSADYNDKEHHESGESDWKALAMNVHVHAIGDKYGLQGLADLALKKFQELIKTQGYEAPGLLEAIAVVYDEDEERKEPFRRALMRCVYKNRKVSARWELFQQMTKSIPAFASALFRDIFFWGKEEDFEQEEKTYRCPDCATVFSIKRAGWVYENSMACPSCSSNYRTVAHWEQWREGHVETGGAT</sequence>
<organism evidence="1 2">
    <name type="scientific">Septoria linicola</name>
    <dbReference type="NCBI Taxonomy" id="215465"/>
    <lineage>
        <taxon>Eukaryota</taxon>
        <taxon>Fungi</taxon>
        <taxon>Dikarya</taxon>
        <taxon>Ascomycota</taxon>
        <taxon>Pezizomycotina</taxon>
        <taxon>Dothideomycetes</taxon>
        <taxon>Dothideomycetidae</taxon>
        <taxon>Mycosphaerellales</taxon>
        <taxon>Mycosphaerellaceae</taxon>
        <taxon>Septoria</taxon>
    </lineage>
</organism>